<dbReference type="PANTHER" id="PTHR45084:SF1">
    <property type="entry name" value="ERAD-ASSOCIATED E3 UBIQUITIN-PROTEIN LIGASE COMPONENT HRD3A-RELATED"/>
    <property type="match status" value="1"/>
</dbReference>
<dbReference type="Proteomes" id="UP001054889">
    <property type="component" value="Unassembled WGS sequence"/>
</dbReference>
<dbReference type="SUPFAM" id="SSF81901">
    <property type="entry name" value="HCP-like"/>
    <property type="match status" value="2"/>
</dbReference>
<comment type="caution">
    <text evidence="1">The sequence shown here is derived from an EMBL/GenBank/DDBJ whole genome shotgun (WGS) entry which is preliminary data.</text>
</comment>
<evidence type="ECO:0000313" key="1">
    <source>
        <dbReference type="EMBL" id="GJN30943.1"/>
    </source>
</evidence>
<dbReference type="PANTHER" id="PTHR45084">
    <property type="entry name" value="ERAD-ASSOCIATED E3 UBIQUITIN-PROTEIN LIGASE COMPONENT HRD3A-RELATED"/>
    <property type="match status" value="1"/>
</dbReference>
<evidence type="ECO:0000313" key="2">
    <source>
        <dbReference type="Proteomes" id="UP001054889"/>
    </source>
</evidence>
<reference evidence="1" key="1">
    <citation type="journal article" date="2018" name="DNA Res.">
        <title>Multiple hybrid de novo genome assembly of finger millet, an orphan allotetraploid crop.</title>
        <authorList>
            <person name="Hatakeyama M."/>
            <person name="Aluri S."/>
            <person name="Balachadran M.T."/>
            <person name="Sivarajan S.R."/>
            <person name="Patrignani A."/>
            <person name="Gruter S."/>
            <person name="Poveda L."/>
            <person name="Shimizu-Inatsugi R."/>
            <person name="Baeten J."/>
            <person name="Francoijs K.J."/>
            <person name="Nataraja K.N."/>
            <person name="Reddy Y.A.N."/>
            <person name="Phadnis S."/>
            <person name="Ravikumar R.L."/>
            <person name="Schlapbach R."/>
            <person name="Sreeman S.M."/>
            <person name="Shimizu K.K."/>
        </authorList>
    </citation>
    <scope>NUCLEOTIDE SEQUENCE</scope>
</reference>
<dbReference type="InterPro" id="IPR011990">
    <property type="entry name" value="TPR-like_helical_dom_sf"/>
</dbReference>
<dbReference type="EMBL" id="BQKI01000082">
    <property type="protein sequence ID" value="GJN30943.1"/>
    <property type="molecule type" value="Genomic_DNA"/>
</dbReference>
<proteinExistence type="predicted"/>
<dbReference type="GO" id="GO:0036503">
    <property type="term" value="P:ERAD pathway"/>
    <property type="evidence" value="ECO:0007669"/>
    <property type="project" value="InterPro"/>
</dbReference>
<reference evidence="1" key="2">
    <citation type="submission" date="2021-12" db="EMBL/GenBank/DDBJ databases">
        <title>Resequencing data analysis of finger millet.</title>
        <authorList>
            <person name="Hatakeyama M."/>
            <person name="Aluri S."/>
            <person name="Balachadran M.T."/>
            <person name="Sivarajan S.R."/>
            <person name="Poveda L."/>
            <person name="Shimizu-Inatsugi R."/>
            <person name="Schlapbach R."/>
            <person name="Sreeman S.M."/>
            <person name="Shimizu K.K."/>
        </authorList>
    </citation>
    <scope>NUCLEOTIDE SEQUENCE</scope>
</reference>
<dbReference type="Gene3D" id="1.25.40.10">
    <property type="entry name" value="Tetratricopeptide repeat domain"/>
    <property type="match status" value="2"/>
</dbReference>
<gene>
    <name evidence="1" type="primary">gb19291</name>
    <name evidence="1" type="ORF">PR202_gb19291</name>
</gene>
<dbReference type="AlphaFoldDB" id="A0AAV5F5L1"/>
<dbReference type="InterPro" id="IPR044623">
    <property type="entry name" value="HRD3"/>
</dbReference>
<sequence>MLSAATAGNHEAFSMAASQIEAAAEEGHAGALSVLAFLSGAGMTRPASRSRALLLHKLAADAGDLQSKMALAYSYFRQEMYEQAATLYAESAKATLSSLISKMPPIKIIERFKIYSGTEENKEALMKSRGEYDDDFQITEYQAQRGNASAIKQRFTSFLLLQAREFFELAAANKEFGGHYYLGLLYLKGIGVKKDVIRACYFFLDAVNSGQTNAIYQVAKLFQKGICVKRNPHMAVTLYKVVAERGPWRSLSRWALESYLKGDLGKALLLYSRMAELGYEVAQSNAAWTLDRYNEQSICIGESGFCTNAERHLRAHAFWWQASEQGNEHASFLISDPYYYGGGEHYSPHASKNTYAW</sequence>
<dbReference type="Pfam" id="PF08238">
    <property type="entry name" value="Sel1"/>
    <property type="match status" value="4"/>
</dbReference>
<dbReference type="SMART" id="SM00671">
    <property type="entry name" value="SEL1"/>
    <property type="match status" value="3"/>
</dbReference>
<organism evidence="1 2">
    <name type="scientific">Eleusine coracana subsp. coracana</name>
    <dbReference type="NCBI Taxonomy" id="191504"/>
    <lineage>
        <taxon>Eukaryota</taxon>
        <taxon>Viridiplantae</taxon>
        <taxon>Streptophyta</taxon>
        <taxon>Embryophyta</taxon>
        <taxon>Tracheophyta</taxon>
        <taxon>Spermatophyta</taxon>
        <taxon>Magnoliopsida</taxon>
        <taxon>Liliopsida</taxon>
        <taxon>Poales</taxon>
        <taxon>Poaceae</taxon>
        <taxon>PACMAD clade</taxon>
        <taxon>Chloridoideae</taxon>
        <taxon>Cynodonteae</taxon>
        <taxon>Eleusininae</taxon>
        <taxon>Eleusine</taxon>
    </lineage>
</organism>
<protein>
    <submittedName>
        <fullName evidence="1">Uncharacterized protein</fullName>
    </submittedName>
</protein>
<dbReference type="InterPro" id="IPR006597">
    <property type="entry name" value="Sel1-like"/>
</dbReference>
<accession>A0AAV5F5L1</accession>
<keyword evidence="2" id="KW-1185">Reference proteome</keyword>
<name>A0AAV5F5L1_ELECO</name>